<comment type="caution">
    <text evidence="2">The sequence shown here is derived from an EMBL/GenBank/DDBJ whole genome shotgun (WGS) entry which is preliminary data.</text>
</comment>
<dbReference type="OrthoDB" id="5277092at2759"/>
<dbReference type="RefSeq" id="XP_040723483.1">
    <property type="nucleotide sequence ID" value="XM_040871486.1"/>
</dbReference>
<dbReference type="AlphaFoldDB" id="A0A1Y2F411"/>
<dbReference type="OMA" id="FQAMQDQ"/>
<reference evidence="2 3" key="1">
    <citation type="submission" date="2016-07" db="EMBL/GenBank/DDBJ databases">
        <title>Pervasive Adenine N6-methylation of Active Genes in Fungi.</title>
        <authorList>
            <consortium name="DOE Joint Genome Institute"/>
            <person name="Mondo S.J."/>
            <person name="Dannebaum R.O."/>
            <person name="Kuo R.C."/>
            <person name="Labutti K."/>
            <person name="Haridas S."/>
            <person name="Kuo A."/>
            <person name="Salamov A."/>
            <person name="Ahrendt S.R."/>
            <person name="Lipzen A."/>
            <person name="Sullivan W."/>
            <person name="Andreopoulos W.B."/>
            <person name="Clum A."/>
            <person name="Lindquist E."/>
            <person name="Daum C."/>
            <person name="Ramamoorthy G.K."/>
            <person name="Gryganskyi A."/>
            <person name="Culley D."/>
            <person name="Magnuson J.K."/>
            <person name="James T.Y."/>
            <person name="O'Malley M.A."/>
            <person name="Stajich J.E."/>
            <person name="Spatafora J.W."/>
            <person name="Visel A."/>
            <person name="Grigoriev I.V."/>
        </authorList>
    </citation>
    <scope>NUCLEOTIDE SEQUENCE [LARGE SCALE GENOMIC DNA]</scope>
    <source>
        <strain evidence="2 3">12-1054</strain>
    </source>
</reference>
<evidence type="ECO:0000256" key="1">
    <source>
        <dbReference type="SAM" id="MobiDB-lite"/>
    </source>
</evidence>
<dbReference type="Proteomes" id="UP000193685">
    <property type="component" value="Unassembled WGS sequence"/>
</dbReference>
<dbReference type="EMBL" id="MCFI01000017">
    <property type="protein sequence ID" value="ORY78602.1"/>
    <property type="molecule type" value="Genomic_DNA"/>
</dbReference>
<dbReference type="GeneID" id="63788085"/>
<evidence type="ECO:0000313" key="3">
    <source>
        <dbReference type="Proteomes" id="UP000193685"/>
    </source>
</evidence>
<sequence>MADITPDIIEKEQSRLSHFIKEQSPSARAAPPFWIDGPRDGEESTICTRSSAGDQSNCLKLRLASTKLFSEMQKRGFVCLLPQDTDRTEMECSKVE</sequence>
<gene>
    <name evidence="2" type="ORF">BCR37DRAFT_394542</name>
</gene>
<feature type="region of interest" description="Disordered" evidence="1">
    <location>
        <begin position="21"/>
        <end position="49"/>
    </location>
</feature>
<keyword evidence="3" id="KW-1185">Reference proteome</keyword>
<name>A0A1Y2F411_PROLT</name>
<organism evidence="2 3">
    <name type="scientific">Protomyces lactucae-debilis</name>
    <dbReference type="NCBI Taxonomy" id="2754530"/>
    <lineage>
        <taxon>Eukaryota</taxon>
        <taxon>Fungi</taxon>
        <taxon>Dikarya</taxon>
        <taxon>Ascomycota</taxon>
        <taxon>Taphrinomycotina</taxon>
        <taxon>Taphrinomycetes</taxon>
        <taxon>Taphrinales</taxon>
        <taxon>Protomycetaceae</taxon>
        <taxon>Protomyces</taxon>
    </lineage>
</organism>
<accession>A0A1Y2F411</accession>
<evidence type="ECO:0000313" key="2">
    <source>
        <dbReference type="EMBL" id="ORY78602.1"/>
    </source>
</evidence>
<protein>
    <submittedName>
        <fullName evidence="2">Uncharacterized protein</fullName>
    </submittedName>
</protein>
<proteinExistence type="predicted"/>